<dbReference type="OrthoDB" id="9921312at2"/>
<evidence type="ECO:0000313" key="1">
    <source>
        <dbReference type="EMBL" id="THF51801.1"/>
    </source>
</evidence>
<proteinExistence type="predicted"/>
<evidence type="ECO:0000313" key="2">
    <source>
        <dbReference type="Proteomes" id="UP000307507"/>
    </source>
</evidence>
<protein>
    <submittedName>
        <fullName evidence="1">Uncharacterized protein</fullName>
    </submittedName>
</protein>
<comment type="caution">
    <text evidence="1">The sequence shown here is derived from an EMBL/GenBank/DDBJ whole genome shotgun (WGS) entry which is preliminary data.</text>
</comment>
<sequence>MSYLYQVIIIVVPPSEMKSVFDRMHAVLVQNNFEFEEEPFDSVYLADIETDDGSDYVFESKWINPESKQERDAVIERLSTHRTGGIVNYRSITEEFEESAPYDVRVEFRSLDNQTIESIAIATRSALYNAHTTVYDGIIATLLDTMDVIGIAKGVDYPYEWSEAEVAQLIKKGMLEATHPRLWYQKGNV</sequence>
<dbReference type="EMBL" id="SSNZ01000002">
    <property type="protein sequence ID" value="THF51801.1"/>
    <property type="molecule type" value="Genomic_DNA"/>
</dbReference>
<reference evidence="1 2" key="1">
    <citation type="submission" date="2019-04" db="EMBL/GenBank/DDBJ databases">
        <title>Flavobacterium sp. nov. isolated from construction timber.</title>
        <authorList>
            <person name="Lin S.-Y."/>
            <person name="Chang C.-T."/>
            <person name="Young C.-C."/>
        </authorList>
    </citation>
    <scope>NUCLEOTIDE SEQUENCE [LARGE SCALE GENOMIC DNA]</scope>
    <source>
        <strain evidence="1 2">CC-CTC003</strain>
    </source>
</reference>
<dbReference type="Proteomes" id="UP000307507">
    <property type="component" value="Unassembled WGS sequence"/>
</dbReference>
<dbReference type="RefSeq" id="WP_136402785.1">
    <property type="nucleotide sequence ID" value="NZ_SSNZ01000002.1"/>
</dbReference>
<keyword evidence="2" id="KW-1185">Reference proteome</keyword>
<accession>A0A4S4A0I0</accession>
<name>A0A4S4A0I0_9FLAO</name>
<organism evidence="1 2">
    <name type="scientific">Flavobacterium supellecticarium</name>
    <dbReference type="NCBI Taxonomy" id="2565924"/>
    <lineage>
        <taxon>Bacteria</taxon>
        <taxon>Pseudomonadati</taxon>
        <taxon>Bacteroidota</taxon>
        <taxon>Flavobacteriia</taxon>
        <taxon>Flavobacteriales</taxon>
        <taxon>Flavobacteriaceae</taxon>
        <taxon>Flavobacterium</taxon>
    </lineage>
</organism>
<gene>
    <name evidence="1" type="ORF">E6C50_08580</name>
</gene>
<dbReference type="AlphaFoldDB" id="A0A4S4A0I0"/>